<feature type="transmembrane region" description="Helical" evidence="9">
    <location>
        <begin position="237"/>
        <end position="254"/>
    </location>
</feature>
<dbReference type="Proteomes" id="UP001244011">
    <property type="component" value="Unassembled WGS sequence"/>
</dbReference>
<dbReference type="GO" id="GO:0005351">
    <property type="term" value="F:carbohydrate:proton symporter activity"/>
    <property type="evidence" value="ECO:0007669"/>
    <property type="project" value="TreeGrafter"/>
</dbReference>
<dbReference type="Pfam" id="PF00083">
    <property type="entry name" value="Sugar_tr"/>
    <property type="match status" value="1"/>
</dbReference>
<dbReference type="Gene3D" id="1.20.1250.20">
    <property type="entry name" value="MFS general substrate transporter like domains"/>
    <property type="match status" value="1"/>
</dbReference>
<dbReference type="PANTHER" id="PTHR48022:SF83">
    <property type="entry name" value="MAJOR FACILITATOR SUPERFAMILY (MFS) PROFILE DOMAIN-CONTAINING PROTEIN"/>
    <property type="match status" value="1"/>
</dbReference>
<feature type="transmembrane region" description="Helical" evidence="9">
    <location>
        <begin position="454"/>
        <end position="476"/>
    </location>
</feature>
<protein>
    <submittedName>
        <fullName evidence="11">General substrate transporter</fullName>
    </submittedName>
</protein>
<sequence>MKPTESKLERAAAELETAGSPEKELHDAAVTGKMDAINEQMALDGTLAERELTTWKALVKHRKAAAWSMLVSMSIIMRAYDIEITGNFFALPAFREHFGSEVPGHGHQIPTEWQVAMSMGPIVGQVVGAWAVAVPMDRFGRKKTLAAYLLVTTALVFMQVFAPNRTVLTVSMYLSGLIWGGYHVLAPTYASEVLPMRLRGWFTGYVSLCYVIGQFLQTGITRGLVNWKSIWAYKIPYAIQWVWPAVILLGLYWAPESPWWLIRQNRMEDAKKALDGLSNKKSHPENANILAMMVRTDQYERELELGATYKDVFRRSNLRRLEICAMTFVVQNFSGNSPGFATYLFEQVGLSTENAFNMGIGLNGVGFIGVVASGFTVQWLGRRRSWMIGILYCLPVLWVVGFLCLAPDYKVNPAYSWAQATLLITMQLVYSLTLSPLAFIISSETPSTRLRAKTLSLTATINGATYLVITVAGPYFLNPGATNAGAKIEFLWGGLTLLNTIWSYYRLPETGDRTYEELDILFARGVPAREFKDYVITDEDRAEAKN</sequence>
<dbReference type="InterPro" id="IPR003663">
    <property type="entry name" value="Sugar/inositol_transpt"/>
</dbReference>
<evidence type="ECO:0000256" key="3">
    <source>
        <dbReference type="ARBA" id="ARBA00022448"/>
    </source>
</evidence>
<dbReference type="EMBL" id="MU839016">
    <property type="protein sequence ID" value="KAK1765146.1"/>
    <property type="molecule type" value="Genomic_DNA"/>
</dbReference>
<evidence type="ECO:0000256" key="8">
    <source>
        <dbReference type="SAM" id="MobiDB-lite"/>
    </source>
</evidence>
<comment type="similarity">
    <text evidence="2 7">Belongs to the major facilitator superfamily. Sugar transporter (TC 2.A.1.1) family.</text>
</comment>
<feature type="transmembrane region" description="Helical" evidence="9">
    <location>
        <begin position="145"/>
        <end position="162"/>
    </location>
</feature>
<dbReference type="PROSITE" id="PS00217">
    <property type="entry name" value="SUGAR_TRANSPORT_2"/>
    <property type="match status" value="1"/>
</dbReference>
<feature type="region of interest" description="Disordered" evidence="8">
    <location>
        <begin position="1"/>
        <end position="21"/>
    </location>
</feature>
<dbReference type="NCBIfam" id="TIGR00879">
    <property type="entry name" value="SP"/>
    <property type="match status" value="1"/>
</dbReference>
<keyword evidence="5 9" id="KW-1133">Transmembrane helix</keyword>
<dbReference type="PROSITE" id="PS50850">
    <property type="entry name" value="MFS"/>
    <property type="match status" value="1"/>
</dbReference>
<evidence type="ECO:0000256" key="5">
    <source>
        <dbReference type="ARBA" id="ARBA00022989"/>
    </source>
</evidence>
<proteinExistence type="inferred from homology"/>
<dbReference type="InterPro" id="IPR020846">
    <property type="entry name" value="MFS_dom"/>
</dbReference>
<feature type="transmembrane region" description="Helical" evidence="9">
    <location>
        <begin position="421"/>
        <end position="442"/>
    </location>
</feature>
<name>A0AAJ0FE14_9PEZI</name>
<dbReference type="InterPro" id="IPR050360">
    <property type="entry name" value="MFS_Sugar_Transporters"/>
</dbReference>
<organism evidence="11 12">
    <name type="scientific">Phialemonium atrogriseum</name>
    <dbReference type="NCBI Taxonomy" id="1093897"/>
    <lineage>
        <taxon>Eukaryota</taxon>
        <taxon>Fungi</taxon>
        <taxon>Dikarya</taxon>
        <taxon>Ascomycota</taxon>
        <taxon>Pezizomycotina</taxon>
        <taxon>Sordariomycetes</taxon>
        <taxon>Sordariomycetidae</taxon>
        <taxon>Cephalothecales</taxon>
        <taxon>Cephalothecaceae</taxon>
        <taxon>Phialemonium</taxon>
    </lineage>
</organism>
<evidence type="ECO:0000256" key="2">
    <source>
        <dbReference type="ARBA" id="ARBA00010992"/>
    </source>
</evidence>
<accession>A0AAJ0FE14</accession>
<dbReference type="InterPro" id="IPR005828">
    <property type="entry name" value="MFS_sugar_transport-like"/>
</dbReference>
<reference evidence="11" key="1">
    <citation type="submission" date="2023-06" db="EMBL/GenBank/DDBJ databases">
        <title>Genome-scale phylogeny and comparative genomics of the fungal order Sordariales.</title>
        <authorList>
            <consortium name="Lawrence Berkeley National Laboratory"/>
            <person name="Hensen N."/>
            <person name="Bonometti L."/>
            <person name="Westerberg I."/>
            <person name="Brannstrom I.O."/>
            <person name="Guillou S."/>
            <person name="Cros-Aarteil S."/>
            <person name="Calhoun S."/>
            <person name="Haridas S."/>
            <person name="Kuo A."/>
            <person name="Mondo S."/>
            <person name="Pangilinan J."/>
            <person name="Riley R."/>
            <person name="Labutti K."/>
            <person name="Andreopoulos B."/>
            <person name="Lipzen A."/>
            <person name="Chen C."/>
            <person name="Yanf M."/>
            <person name="Daum C."/>
            <person name="Ng V."/>
            <person name="Clum A."/>
            <person name="Steindorff A."/>
            <person name="Ohm R."/>
            <person name="Martin F."/>
            <person name="Silar P."/>
            <person name="Natvig D."/>
            <person name="Lalanne C."/>
            <person name="Gautier V."/>
            <person name="Ament-Velasquez S.L."/>
            <person name="Kruys A."/>
            <person name="Hutchinson M.I."/>
            <person name="Powell A.J."/>
            <person name="Barry K."/>
            <person name="Miller A.N."/>
            <person name="Grigoriev I.V."/>
            <person name="Debuchy R."/>
            <person name="Gladieux P."/>
            <person name="Thoren M.H."/>
            <person name="Johannesson H."/>
        </authorList>
    </citation>
    <scope>NUCLEOTIDE SEQUENCE</scope>
    <source>
        <strain evidence="11">8032-3</strain>
    </source>
</reference>
<evidence type="ECO:0000313" key="11">
    <source>
        <dbReference type="EMBL" id="KAK1765146.1"/>
    </source>
</evidence>
<dbReference type="RefSeq" id="XP_060281359.1">
    <property type="nucleotide sequence ID" value="XM_060431707.1"/>
</dbReference>
<evidence type="ECO:0000259" key="10">
    <source>
        <dbReference type="PROSITE" id="PS50850"/>
    </source>
</evidence>
<keyword evidence="6 9" id="KW-0472">Membrane</keyword>
<feature type="domain" description="Major facilitator superfamily (MFS) profile" evidence="10">
    <location>
        <begin position="67"/>
        <end position="511"/>
    </location>
</feature>
<dbReference type="InterPro" id="IPR036259">
    <property type="entry name" value="MFS_trans_sf"/>
</dbReference>
<dbReference type="SUPFAM" id="SSF103473">
    <property type="entry name" value="MFS general substrate transporter"/>
    <property type="match status" value="1"/>
</dbReference>
<feature type="transmembrane region" description="Helical" evidence="9">
    <location>
        <begin position="356"/>
        <end position="377"/>
    </location>
</feature>
<dbReference type="AlphaFoldDB" id="A0AAJ0FE14"/>
<keyword evidence="3 7" id="KW-0813">Transport</keyword>
<dbReference type="FunFam" id="1.20.1250.20:FF:000078">
    <property type="entry name" value="MFS maltose transporter, putative"/>
    <property type="match status" value="1"/>
</dbReference>
<feature type="transmembrane region" description="Helical" evidence="9">
    <location>
        <begin position="323"/>
        <end position="344"/>
    </location>
</feature>
<keyword evidence="4 9" id="KW-0812">Transmembrane</keyword>
<dbReference type="GO" id="GO:0016020">
    <property type="term" value="C:membrane"/>
    <property type="evidence" value="ECO:0007669"/>
    <property type="project" value="UniProtKB-SubCell"/>
</dbReference>
<feature type="transmembrane region" description="Helical" evidence="9">
    <location>
        <begin position="198"/>
        <end position="217"/>
    </location>
</feature>
<feature type="transmembrane region" description="Helical" evidence="9">
    <location>
        <begin position="488"/>
        <end position="505"/>
    </location>
</feature>
<dbReference type="PROSITE" id="PS00216">
    <property type="entry name" value="SUGAR_TRANSPORT_1"/>
    <property type="match status" value="1"/>
</dbReference>
<comment type="caution">
    <text evidence="11">The sequence shown here is derived from an EMBL/GenBank/DDBJ whole genome shotgun (WGS) entry which is preliminary data.</text>
</comment>
<evidence type="ECO:0000256" key="6">
    <source>
        <dbReference type="ARBA" id="ARBA00023136"/>
    </source>
</evidence>
<dbReference type="PANTHER" id="PTHR48022">
    <property type="entry name" value="PLASTIDIC GLUCOSE TRANSPORTER 4"/>
    <property type="match status" value="1"/>
</dbReference>
<feature type="compositionally biased region" description="Basic and acidic residues" evidence="8">
    <location>
        <begin position="1"/>
        <end position="13"/>
    </location>
</feature>
<gene>
    <name evidence="11" type="ORF">QBC33DRAFT_593106</name>
</gene>
<dbReference type="InterPro" id="IPR005829">
    <property type="entry name" value="Sugar_transporter_CS"/>
</dbReference>
<dbReference type="GeneID" id="85314894"/>
<evidence type="ECO:0000256" key="4">
    <source>
        <dbReference type="ARBA" id="ARBA00022692"/>
    </source>
</evidence>
<evidence type="ECO:0000313" key="12">
    <source>
        <dbReference type="Proteomes" id="UP001244011"/>
    </source>
</evidence>
<evidence type="ECO:0000256" key="9">
    <source>
        <dbReference type="SAM" id="Phobius"/>
    </source>
</evidence>
<comment type="subcellular location">
    <subcellularLocation>
        <location evidence="1">Membrane</location>
        <topology evidence="1">Multi-pass membrane protein</topology>
    </subcellularLocation>
</comment>
<evidence type="ECO:0000256" key="1">
    <source>
        <dbReference type="ARBA" id="ARBA00004141"/>
    </source>
</evidence>
<evidence type="ECO:0000256" key="7">
    <source>
        <dbReference type="RuleBase" id="RU003346"/>
    </source>
</evidence>
<feature type="transmembrane region" description="Helical" evidence="9">
    <location>
        <begin position="168"/>
        <end position="186"/>
    </location>
</feature>
<feature type="transmembrane region" description="Helical" evidence="9">
    <location>
        <begin position="389"/>
        <end position="409"/>
    </location>
</feature>
<keyword evidence="12" id="KW-1185">Reference proteome</keyword>